<dbReference type="PANTHER" id="PTHR33067:SF31">
    <property type="entry name" value="RNA-DIRECTED DNA POLYMERASE"/>
    <property type="match status" value="1"/>
</dbReference>
<dbReference type="Gene3D" id="2.40.70.10">
    <property type="entry name" value="Acid Proteases"/>
    <property type="match status" value="1"/>
</dbReference>
<evidence type="ECO:0000256" key="2">
    <source>
        <dbReference type="SAM" id="Phobius"/>
    </source>
</evidence>
<evidence type="ECO:0000313" key="5">
    <source>
        <dbReference type="Proteomes" id="UP001151760"/>
    </source>
</evidence>
<dbReference type="Pfam" id="PF08284">
    <property type="entry name" value="RVP_2"/>
    <property type="match status" value="1"/>
</dbReference>
<gene>
    <name evidence="4" type="ORF">Tco_1125688</name>
</gene>
<feature type="region of interest" description="Disordered" evidence="1">
    <location>
        <begin position="1"/>
        <end position="51"/>
    </location>
</feature>
<dbReference type="CDD" id="cd00303">
    <property type="entry name" value="retropepsin_like"/>
    <property type="match status" value="1"/>
</dbReference>
<keyword evidence="2" id="KW-0472">Membrane</keyword>
<feature type="transmembrane region" description="Helical" evidence="2">
    <location>
        <begin position="620"/>
        <end position="643"/>
    </location>
</feature>
<name>A0ABQ5JCM7_9ASTR</name>
<feature type="domain" description="Retrotransposon gag" evidence="3">
    <location>
        <begin position="138"/>
        <end position="201"/>
    </location>
</feature>
<evidence type="ECO:0000259" key="3">
    <source>
        <dbReference type="Pfam" id="PF03732"/>
    </source>
</evidence>
<dbReference type="InterPro" id="IPR005162">
    <property type="entry name" value="Retrotrans_gag_dom"/>
</dbReference>
<evidence type="ECO:0000313" key="4">
    <source>
        <dbReference type="EMBL" id="GJU09258.1"/>
    </source>
</evidence>
<organism evidence="4 5">
    <name type="scientific">Tanacetum coccineum</name>
    <dbReference type="NCBI Taxonomy" id="301880"/>
    <lineage>
        <taxon>Eukaryota</taxon>
        <taxon>Viridiplantae</taxon>
        <taxon>Streptophyta</taxon>
        <taxon>Embryophyta</taxon>
        <taxon>Tracheophyta</taxon>
        <taxon>Spermatophyta</taxon>
        <taxon>Magnoliopsida</taxon>
        <taxon>eudicotyledons</taxon>
        <taxon>Gunneridae</taxon>
        <taxon>Pentapetalae</taxon>
        <taxon>asterids</taxon>
        <taxon>campanulids</taxon>
        <taxon>Asterales</taxon>
        <taxon>Asteraceae</taxon>
        <taxon>Asteroideae</taxon>
        <taxon>Anthemideae</taxon>
        <taxon>Anthemidinae</taxon>
        <taxon>Tanacetum</taxon>
    </lineage>
</organism>
<keyword evidence="2" id="KW-0812">Transmembrane</keyword>
<dbReference type="InterPro" id="IPR021109">
    <property type="entry name" value="Peptidase_aspartic_dom_sf"/>
</dbReference>
<dbReference type="Pfam" id="PF03732">
    <property type="entry name" value="Retrotrans_gag"/>
    <property type="match status" value="1"/>
</dbReference>
<keyword evidence="2" id="KW-1133">Transmembrane helix</keyword>
<evidence type="ECO:0000256" key="1">
    <source>
        <dbReference type="SAM" id="MobiDB-lite"/>
    </source>
</evidence>
<proteinExistence type="predicted"/>
<sequence length="719" mass="82520">MTRSSTNELFTPYKEPEREFRSSRRHFKTQSLDELRSPDFNLLSDQEYSEEEEAEAMAETMEQYMSKTRTDYGSGVARPKIDNKDQFELKGQFLKELRENTFSGSDNEDANEHIEKVLEIVDLFHVPNITVDQLMLRVFPISLTGAASRWLRNEPTGSIKTWEDLKTKFLNKYCPPGRTAKKMEEINNFQQEPDETLFQAWGAGRSTETSDELASIQAQLNNLGREIKKVNEKVYAAQAGCEQCKGPHYTKDCLLKEEGKTLEEAYYTQLKRKQSIEDTLSKFMSESAKRRKEYSNLIKEIRATTDAAIRNQGASIKTLEIQIGQMRKNSKLVYKSRQTTVPFPSRLDNHYCEEEEEGIYGPKFTEAYGASHINHTIPQKEKDPGSFTLPCFINNVCFDNALVDLGASVSVMPLLTYLNLGLGELAHTRLTVELADRTVKYPKGIAENVLVGIGKFTFPVDFIILDMPEDIKVPLILGRPFLSTARSKIDVYKRKITLRVGEEKIIFKSVKPASSLIRRVYMLGLRERMELDLEARLMGETLVLNRSLDPFLEDYIELNDLNEPVEFKRNQGDDLMPTIEEGEVIEEFRTRDTDLNTRIDDYPSYCDDDKKIHIDCAYNLKFSCMIGFEFTHVNFFSLLYVNVMSRKFHNSIMKNKMMYKGNNVVGAVMNVHVFVGTFSIVTNFAVLENIDAYRDEGMGDVIVGEPFLRKVGIKAKRFE</sequence>
<dbReference type="PANTHER" id="PTHR33067">
    <property type="entry name" value="RNA-DIRECTED DNA POLYMERASE-RELATED"/>
    <property type="match status" value="1"/>
</dbReference>
<accession>A0ABQ5JCM7</accession>
<dbReference type="EMBL" id="BQNB010021711">
    <property type="protein sequence ID" value="GJU09258.1"/>
    <property type="molecule type" value="Genomic_DNA"/>
</dbReference>
<comment type="caution">
    <text evidence="4">The sequence shown here is derived from an EMBL/GenBank/DDBJ whole genome shotgun (WGS) entry which is preliminary data.</text>
</comment>
<protein>
    <recommendedName>
        <fullName evidence="3">Retrotransposon gag domain-containing protein</fullName>
    </recommendedName>
</protein>
<keyword evidence="5" id="KW-1185">Reference proteome</keyword>
<dbReference type="SUPFAM" id="SSF50630">
    <property type="entry name" value="Acid proteases"/>
    <property type="match status" value="1"/>
</dbReference>
<reference evidence="4" key="1">
    <citation type="journal article" date="2022" name="Int. J. Mol. Sci.">
        <title>Draft Genome of Tanacetum Coccineum: Genomic Comparison of Closely Related Tanacetum-Family Plants.</title>
        <authorList>
            <person name="Yamashiro T."/>
            <person name="Shiraishi A."/>
            <person name="Nakayama K."/>
            <person name="Satake H."/>
        </authorList>
    </citation>
    <scope>NUCLEOTIDE SEQUENCE</scope>
</reference>
<feature type="transmembrane region" description="Helical" evidence="2">
    <location>
        <begin position="664"/>
        <end position="686"/>
    </location>
</feature>
<dbReference type="Proteomes" id="UP001151760">
    <property type="component" value="Unassembled WGS sequence"/>
</dbReference>
<reference evidence="4" key="2">
    <citation type="submission" date="2022-01" db="EMBL/GenBank/DDBJ databases">
        <authorList>
            <person name="Yamashiro T."/>
            <person name="Shiraishi A."/>
            <person name="Satake H."/>
            <person name="Nakayama K."/>
        </authorList>
    </citation>
    <scope>NUCLEOTIDE SEQUENCE</scope>
</reference>